<feature type="transmembrane region" description="Helical" evidence="8">
    <location>
        <begin position="331"/>
        <end position="353"/>
    </location>
</feature>
<dbReference type="CDD" id="cd01118">
    <property type="entry name" value="ArsB_permease"/>
    <property type="match status" value="1"/>
</dbReference>
<comment type="subcellular location">
    <subcellularLocation>
        <location evidence="1">Cell membrane</location>
        <topology evidence="1">Multi-pass membrane protein</topology>
    </subcellularLocation>
</comment>
<feature type="transmembrane region" description="Helical" evidence="8">
    <location>
        <begin position="252"/>
        <end position="272"/>
    </location>
</feature>
<evidence type="ECO:0000256" key="8">
    <source>
        <dbReference type="SAM" id="Phobius"/>
    </source>
</evidence>
<evidence type="ECO:0000256" key="4">
    <source>
        <dbReference type="ARBA" id="ARBA00022692"/>
    </source>
</evidence>
<feature type="transmembrane region" description="Helical" evidence="8">
    <location>
        <begin position="94"/>
        <end position="111"/>
    </location>
</feature>
<keyword evidence="3" id="KW-1003">Cell membrane</keyword>
<feature type="transmembrane region" description="Helical" evidence="8">
    <location>
        <begin position="51"/>
        <end position="73"/>
    </location>
</feature>
<keyword evidence="4 8" id="KW-0812">Transmembrane</keyword>
<dbReference type="Proteomes" id="UP001229346">
    <property type="component" value="Unassembled WGS sequence"/>
</dbReference>
<name>A0ABT9TZD8_PAEHA</name>
<feature type="transmembrane region" description="Helical" evidence="8">
    <location>
        <begin position="407"/>
        <end position="425"/>
    </location>
</feature>
<feature type="transmembrane region" description="Helical" evidence="8">
    <location>
        <begin position="365"/>
        <end position="387"/>
    </location>
</feature>
<evidence type="ECO:0000256" key="3">
    <source>
        <dbReference type="ARBA" id="ARBA00022475"/>
    </source>
</evidence>
<sequence length="429" mass="46277">MTMTISIAVFIAALILIFIKPKGVNEAFFALAGVILLFIGGLLQAEDASYIWGFVWNATFSLIGIMIFTALLDQNGFFRWAALHIVHRLHHRKMLLFVGLSLLAAFITIFFNNDGTILIMVPIVLEVTALLRLSRGGRLAYLLGVGLMADTASAPLMMSNLTNILTADFFQIPFGEYASRMLLPGLLAIAATIGVTAFILRKGILNEEVDRSSTVAFPKPATAIGDKRVFRLSWVIIVIMMSGYILSEEMGLPVSVIALGCAAAQWAASAMAGRAPFKQTVLQAPWLIIVFALSMNLIVYSLHIHGAVAWFPSLLAKVADQHELAGIYGSGLLFALLAAAINNLPAVLISSLAIEGVNGPDYLPYASLIGTSVGAKLTPIGSLATLLWMQLVKRGGVEIGWREYTKYGIVLTLPILLVALIGLCTQNWS</sequence>
<evidence type="ECO:0000256" key="6">
    <source>
        <dbReference type="ARBA" id="ARBA00022989"/>
    </source>
</evidence>
<feature type="transmembrane region" description="Helical" evidence="8">
    <location>
        <begin position="28"/>
        <end position="45"/>
    </location>
</feature>
<evidence type="ECO:0000256" key="1">
    <source>
        <dbReference type="ARBA" id="ARBA00004651"/>
    </source>
</evidence>
<reference evidence="9 10" key="1">
    <citation type="submission" date="2023-07" db="EMBL/GenBank/DDBJ databases">
        <title>Sorghum-associated microbial communities from plants grown in Nebraska, USA.</title>
        <authorList>
            <person name="Schachtman D."/>
        </authorList>
    </citation>
    <scope>NUCLEOTIDE SEQUENCE [LARGE SCALE GENOMIC DNA]</scope>
    <source>
        <strain evidence="9 10">CC482</strain>
    </source>
</reference>
<dbReference type="PRINTS" id="PR00758">
    <property type="entry name" value="ARSENICPUMP"/>
</dbReference>
<organism evidence="9 10">
    <name type="scientific">Paenibacillus harenae</name>
    <dbReference type="NCBI Taxonomy" id="306543"/>
    <lineage>
        <taxon>Bacteria</taxon>
        <taxon>Bacillati</taxon>
        <taxon>Bacillota</taxon>
        <taxon>Bacilli</taxon>
        <taxon>Bacillales</taxon>
        <taxon>Paenibacillaceae</taxon>
        <taxon>Paenibacillus</taxon>
    </lineage>
</organism>
<dbReference type="EMBL" id="JAUSSU010000004">
    <property type="protein sequence ID" value="MDQ0112742.1"/>
    <property type="molecule type" value="Genomic_DNA"/>
</dbReference>
<evidence type="ECO:0000256" key="2">
    <source>
        <dbReference type="ARBA" id="ARBA00006433"/>
    </source>
</evidence>
<feature type="transmembrane region" description="Helical" evidence="8">
    <location>
        <begin position="284"/>
        <end position="311"/>
    </location>
</feature>
<feature type="transmembrane region" description="Helical" evidence="8">
    <location>
        <begin position="229"/>
        <end position="246"/>
    </location>
</feature>
<comment type="caution">
    <text evidence="9">The sequence shown here is derived from an EMBL/GenBank/DDBJ whole genome shotgun (WGS) entry which is preliminary data.</text>
</comment>
<dbReference type="PANTHER" id="PTHR43302:SF5">
    <property type="entry name" value="TRANSPORTER ARSB-RELATED"/>
    <property type="match status" value="1"/>
</dbReference>
<feature type="transmembrane region" description="Helical" evidence="8">
    <location>
        <begin position="181"/>
        <end position="200"/>
    </location>
</feature>
<evidence type="ECO:0000313" key="10">
    <source>
        <dbReference type="Proteomes" id="UP001229346"/>
    </source>
</evidence>
<feature type="transmembrane region" description="Helical" evidence="8">
    <location>
        <begin position="6"/>
        <end position="21"/>
    </location>
</feature>
<gene>
    <name evidence="9" type="ORF">J2T15_002177</name>
</gene>
<evidence type="ECO:0000256" key="5">
    <source>
        <dbReference type="ARBA" id="ARBA00022849"/>
    </source>
</evidence>
<dbReference type="Pfam" id="PF02040">
    <property type="entry name" value="ArsB"/>
    <property type="match status" value="1"/>
</dbReference>
<accession>A0ABT9TZD8</accession>
<keyword evidence="6 8" id="KW-1133">Transmembrane helix</keyword>
<dbReference type="PANTHER" id="PTHR43302">
    <property type="entry name" value="TRANSPORTER ARSB-RELATED"/>
    <property type="match status" value="1"/>
</dbReference>
<dbReference type="InterPro" id="IPR000802">
    <property type="entry name" value="Arsenical_pump_ArsB"/>
</dbReference>
<comment type="similarity">
    <text evidence="2">Belongs to the ArsB family.</text>
</comment>
<proteinExistence type="inferred from homology"/>
<keyword evidence="5" id="KW-0059">Arsenical resistance</keyword>
<feature type="transmembrane region" description="Helical" evidence="8">
    <location>
        <begin position="117"/>
        <end position="133"/>
    </location>
</feature>
<evidence type="ECO:0000313" key="9">
    <source>
        <dbReference type="EMBL" id="MDQ0112742.1"/>
    </source>
</evidence>
<evidence type="ECO:0000256" key="7">
    <source>
        <dbReference type="ARBA" id="ARBA00023136"/>
    </source>
</evidence>
<keyword evidence="7 8" id="KW-0472">Membrane</keyword>
<feature type="transmembrane region" description="Helical" evidence="8">
    <location>
        <begin position="140"/>
        <end position="161"/>
    </location>
</feature>
<protein>
    <submittedName>
        <fullName evidence="9">Arsenical pump membrane protein</fullName>
    </submittedName>
</protein>
<keyword evidence="10" id="KW-1185">Reference proteome</keyword>